<evidence type="ECO:0000313" key="1">
    <source>
        <dbReference type="EMBL" id="HCE18115.1"/>
    </source>
</evidence>
<dbReference type="AlphaFoldDB" id="A0A3D1JIR9"/>
<proteinExistence type="predicted"/>
<dbReference type="STRING" id="229919.GCA_001050195_01870"/>
<dbReference type="Pfam" id="PF02597">
    <property type="entry name" value="ThiS"/>
    <property type="match status" value="1"/>
</dbReference>
<dbReference type="InterPro" id="IPR016155">
    <property type="entry name" value="Mopterin_synth/thiamin_S_b"/>
</dbReference>
<accession>A0A3D1JIR9</accession>
<dbReference type="Gene3D" id="3.10.20.30">
    <property type="match status" value="1"/>
</dbReference>
<organism evidence="1 2">
    <name type="scientific">Anaerolinea thermolimosa</name>
    <dbReference type="NCBI Taxonomy" id="229919"/>
    <lineage>
        <taxon>Bacteria</taxon>
        <taxon>Bacillati</taxon>
        <taxon>Chloroflexota</taxon>
        <taxon>Anaerolineae</taxon>
        <taxon>Anaerolineales</taxon>
        <taxon>Anaerolineaceae</taxon>
        <taxon>Anaerolinea</taxon>
    </lineage>
</organism>
<dbReference type="NCBIfam" id="TIGR01682">
    <property type="entry name" value="moaD"/>
    <property type="match status" value="1"/>
</dbReference>
<gene>
    <name evidence="1" type="primary">moaD</name>
    <name evidence="1" type="ORF">DEQ80_09675</name>
</gene>
<dbReference type="EMBL" id="DPBP01000037">
    <property type="protein sequence ID" value="HCE18115.1"/>
    <property type="molecule type" value="Genomic_DNA"/>
</dbReference>
<dbReference type="InterPro" id="IPR003749">
    <property type="entry name" value="ThiS/MoaD-like"/>
</dbReference>
<dbReference type="GO" id="GO:0006777">
    <property type="term" value="P:Mo-molybdopterin cofactor biosynthetic process"/>
    <property type="evidence" value="ECO:0007669"/>
    <property type="project" value="InterPro"/>
</dbReference>
<reference evidence="1 2" key="1">
    <citation type="journal article" date="2018" name="Nat. Biotechnol.">
        <title>A standardized bacterial taxonomy based on genome phylogeny substantially revises the tree of life.</title>
        <authorList>
            <person name="Parks D.H."/>
            <person name="Chuvochina M."/>
            <person name="Waite D.W."/>
            <person name="Rinke C."/>
            <person name="Skarshewski A."/>
            <person name="Chaumeil P.A."/>
            <person name="Hugenholtz P."/>
        </authorList>
    </citation>
    <scope>NUCLEOTIDE SEQUENCE [LARGE SCALE GENOMIC DNA]</scope>
    <source>
        <strain evidence="1">UBA8781</strain>
    </source>
</reference>
<evidence type="ECO:0000313" key="2">
    <source>
        <dbReference type="Proteomes" id="UP000264141"/>
    </source>
</evidence>
<name>A0A3D1JIR9_9CHLR</name>
<dbReference type="InterPro" id="IPR012675">
    <property type="entry name" value="Beta-grasp_dom_sf"/>
</dbReference>
<dbReference type="Gene3D" id="3.90.1170.40">
    <property type="entry name" value="Molybdopterin biosynthesis MoaE subunit"/>
    <property type="match status" value="1"/>
</dbReference>
<dbReference type="SUPFAM" id="SSF54285">
    <property type="entry name" value="MoaD/ThiS"/>
    <property type="match status" value="1"/>
</dbReference>
<dbReference type="CDD" id="cd00754">
    <property type="entry name" value="Ubl_MoaD"/>
    <property type="match status" value="1"/>
</dbReference>
<dbReference type="PANTHER" id="PTHR23404">
    <property type="entry name" value="MOLYBDOPTERIN SYNTHASE RELATED"/>
    <property type="match status" value="1"/>
</dbReference>
<dbReference type="Proteomes" id="UP000264141">
    <property type="component" value="Unassembled WGS sequence"/>
</dbReference>
<comment type="caution">
    <text evidence="1">The sequence shown here is derived from an EMBL/GenBank/DDBJ whole genome shotgun (WGS) entry which is preliminary data.</text>
</comment>
<dbReference type="OrthoDB" id="9803224at2"/>
<dbReference type="SUPFAM" id="SSF54690">
    <property type="entry name" value="Molybdopterin synthase subunit MoaE"/>
    <property type="match status" value="1"/>
</dbReference>
<dbReference type="InterPro" id="IPR003448">
    <property type="entry name" value="Mopterin_biosynth_MoaE"/>
</dbReference>
<sequence length="240" mass="25850">MCTMNDLIKVTVLFFASLKERVGMTSTTLEIPQGARVADLKAILLERFPALAGASGSIIISVNREFAFDSDPVADGAEVGLFPPVSGGEGGPTILRVTQAPLDLNEVVAQITLPTTGAACVFSGMVRGKTTRGAAHETIQLEYEAYIPMAEAKMAQVAREIRERWPAVEGIAIIQRIGSLEVGTPTVVIACSASHRDTGVFEAARYGIDRLKEIVPVWKKEIGPHGEIWVDGHYHPRRGD</sequence>
<dbReference type="InterPro" id="IPR036563">
    <property type="entry name" value="MoaE_sf"/>
</dbReference>
<protein>
    <submittedName>
        <fullName evidence="1">Molybdopterin converting factor subunit 1</fullName>
    </submittedName>
</protein>
<dbReference type="Pfam" id="PF02391">
    <property type="entry name" value="MoaE"/>
    <property type="match status" value="1"/>
</dbReference>
<dbReference type="CDD" id="cd00756">
    <property type="entry name" value="MoaE"/>
    <property type="match status" value="1"/>
</dbReference>